<keyword evidence="2" id="KW-0378">Hydrolase</keyword>
<feature type="signal peptide" evidence="1">
    <location>
        <begin position="1"/>
        <end position="20"/>
    </location>
</feature>
<reference evidence="2 3" key="1">
    <citation type="submission" date="2022-10" db="EMBL/GenBank/DDBJ databases">
        <title>Luteolibacter flavescens strain MCCC 1K03193, whole genome shotgun sequencing project.</title>
        <authorList>
            <person name="Zhao G."/>
            <person name="Shen L."/>
        </authorList>
    </citation>
    <scope>NUCLEOTIDE SEQUENCE [LARGE SCALE GENOMIC DNA]</scope>
    <source>
        <strain evidence="2 3">MCCC 1K03193</strain>
    </source>
</reference>
<dbReference type="InterPro" id="IPR029058">
    <property type="entry name" value="AB_hydrolase_fold"/>
</dbReference>
<dbReference type="PANTHER" id="PTHR48098:SF3">
    <property type="entry name" value="IRON(III) ENTEROBACTIN ESTERASE"/>
    <property type="match status" value="1"/>
</dbReference>
<name>A0ABT3FPC2_9BACT</name>
<dbReference type="Gene3D" id="3.40.50.1820">
    <property type="entry name" value="alpha/beta hydrolase"/>
    <property type="match status" value="1"/>
</dbReference>
<dbReference type="RefSeq" id="WP_264501024.1">
    <property type="nucleotide sequence ID" value="NZ_JAPDDS010000005.1"/>
</dbReference>
<gene>
    <name evidence="2" type="ORF">OKA04_10025</name>
</gene>
<dbReference type="Proteomes" id="UP001207930">
    <property type="component" value="Unassembled WGS sequence"/>
</dbReference>
<dbReference type="InterPro" id="IPR050583">
    <property type="entry name" value="Mycobacterial_A85_antigen"/>
</dbReference>
<organism evidence="2 3">
    <name type="scientific">Luteolibacter flavescens</name>
    <dbReference type="NCBI Taxonomy" id="1859460"/>
    <lineage>
        <taxon>Bacteria</taxon>
        <taxon>Pseudomonadati</taxon>
        <taxon>Verrucomicrobiota</taxon>
        <taxon>Verrucomicrobiia</taxon>
        <taxon>Verrucomicrobiales</taxon>
        <taxon>Verrucomicrobiaceae</taxon>
        <taxon>Luteolibacter</taxon>
    </lineage>
</organism>
<proteinExistence type="predicted"/>
<evidence type="ECO:0000256" key="1">
    <source>
        <dbReference type="SAM" id="SignalP"/>
    </source>
</evidence>
<feature type="chain" id="PRO_5046781804" evidence="1">
    <location>
        <begin position="21"/>
        <end position="323"/>
    </location>
</feature>
<dbReference type="EMBL" id="JAPDDS010000005">
    <property type="protein sequence ID" value="MCW1885064.1"/>
    <property type="molecule type" value="Genomic_DNA"/>
</dbReference>
<dbReference type="InterPro" id="IPR000801">
    <property type="entry name" value="Esterase-like"/>
</dbReference>
<protein>
    <submittedName>
        <fullName evidence="2">Alpha/beta hydrolase-fold protein</fullName>
    </submittedName>
</protein>
<sequence>MRIVPGFLAAVCLATTTARAEDLTIGPDYSDAPELKVKDGVPRGKLVDFTMKSEDSKIYKGIAKGKKGKVPYQRKVAVYIPEQLDRKKPAPFIIAQDGNWYRGDLPKSLDTLIHEKRVPAMVAIMIDSGGGDAQGSQRGLEYDTVDDVYAEFVEKEVLPRVEKECGVKLTKDPEARATMGGSSGGAAAFTMAWFRPDLYHRVLTYSGTYVNQQWPENRRTPHGAWEYHENIIPRAKAKPLRIWLQVSENDNGHDRDDTSYHNWVRANRLMAAELKKKEYNYRFVFSQKAGHCDGRVTRETLPGALEWLWKGYPDTPAAKKPAP</sequence>
<keyword evidence="3" id="KW-1185">Reference proteome</keyword>
<evidence type="ECO:0000313" key="3">
    <source>
        <dbReference type="Proteomes" id="UP001207930"/>
    </source>
</evidence>
<keyword evidence="1" id="KW-0732">Signal</keyword>
<evidence type="ECO:0000313" key="2">
    <source>
        <dbReference type="EMBL" id="MCW1885064.1"/>
    </source>
</evidence>
<dbReference type="PANTHER" id="PTHR48098">
    <property type="entry name" value="ENTEROCHELIN ESTERASE-RELATED"/>
    <property type="match status" value="1"/>
</dbReference>
<dbReference type="GO" id="GO:0016787">
    <property type="term" value="F:hydrolase activity"/>
    <property type="evidence" value="ECO:0007669"/>
    <property type="project" value="UniProtKB-KW"/>
</dbReference>
<dbReference type="SUPFAM" id="SSF53474">
    <property type="entry name" value="alpha/beta-Hydrolases"/>
    <property type="match status" value="1"/>
</dbReference>
<comment type="caution">
    <text evidence="2">The sequence shown here is derived from an EMBL/GenBank/DDBJ whole genome shotgun (WGS) entry which is preliminary data.</text>
</comment>
<accession>A0ABT3FPC2</accession>
<dbReference type="Pfam" id="PF00756">
    <property type="entry name" value="Esterase"/>
    <property type="match status" value="1"/>
</dbReference>